<keyword evidence="6" id="KW-0961">Cell wall biogenesis/degradation</keyword>
<evidence type="ECO:0000256" key="7">
    <source>
        <dbReference type="RuleBase" id="RU004016"/>
    </source>
</evidence>
<feature type="domain" description="Peptidase S11 D-alanyl-D-alanine carboxypeptidase A N-terminal" evidence="8">
    <location>
        <begin position="4"/>
        <end position="223"/>
    </location>
</feature>
<evidence type="ECO:0000256" key="6">
    <source>
        <dbReference type="ARBA" id="ARBA00023316"/>
    </source>
</evidence>
<evidence type="ECO:0000256" key="5">
    <source>
        <dbReference type="ARBA" id="ARBA00022984"/>
    </source>
</evidence>
<dbReference type="Pfam" id="PF00768">
    <property type="entry name" value="Peptidase_S11"/>
    <property type="match status" value="1"/>
</dbReference>
<keyword evidence="5" id="KW-0573">Peptidoglycan synthesis</keyword>
<evidence type="ECO:0000256" key="1">
    <source>
        <dbReference type="ARBA" id="ARBA00007164"/>
    </source>
</evidence>
<keyword evidence="10" id="KW-1185">Reference proteome</keyword>
<evidence type="ECO:0000313" key="9">
    <source>
        <dbReference type="EMBL" id="UWX06775.1"/>
    </source>
</evidence>
<keyword evidence="2" id="KW-0732">Signal</keyword>
<dbReference type="GO" id="GO:0004180">
    <property type="term" value="F:carboxypeptidase activity"/>
    <property type="evidence" value="ECO:0007669"/>
    <property type="project" value="UniProtKB-KW"/>
</dbReference>
<evidence type="ECO:0000256" key="4">
    <source>
        <dbReference type="ARBA" id="ARBA00022960"/>
    </source>
</evidence>
<sequence>MNVRGAILMDLDSVKVLYKQNENKRIPPASLTKIMTMYLVFDAIKAKKISLDTKVKISRKAACTGGSSMHLKKGDIVTVKQLLYGMAVASGNDACVAIAEHMAGSEKKFVRLMNEKARRLKMNHTVFKTCNGLPAKGQYTTANDMLALSRNYIMTHPECLTYHNTKQYAYRDYVLRNKNPLLGRYQGADGLKTGWTRASGYNIVSTVRRGGTRLLAVILGANTDTIRAKELKKLMDAGFAVKSHKIAKISKAL</sequence>
<comment type="similarity">
    <text evidence="1 7">Belongs to the peptidase S11 family.</text>
</comment>
<dbReference type="Proteomes" id="UP001058120">
    <property type="component" value="Chromosome"/>
</dbReference>
<organism evidence="9 10">
    <name type="scientific">Taurinivorans muris</name>
    <dbReference type="NCBI Taxonomy" id="2787751"/>
    <lineage>
        <taxon>Bacteria</taxon>
        <taxon>Pseudomonadati</taxon>
        <taxon>Thermodesulfobacteriota</taxon>
        <taxon>Desulfovibrionia</taxon>
        <taxon>Desulfovibrionales</taxon>
        <taxon>Desulfovibrionaceae</taxon>
        <taxon>Taurinivorans</taxon>
    </lineage>
</organism>
<dbReference type="PANTHER" id="PTHR21581">
    <property type="entry name" value="D-ALANYL-D-ALANINE CARBOXYPEPTIDASE"/>
    <property type="match status" value="1"/>
</dbReference>
<dbReference type="SUPFAM" id="SSF56601">
    <property type="entry name" value="beta-lactamase/transpeptidase-like"/>
    <property type="match status" value="1"/>
</dbReference>
<dbReference type="InterPro" id="IPR001967">
    <property type="entry name" value="Peptidase_S11_N"/>
</dbReference>
<dbReference type="PRINTS" id="PR00725">
    <property type="entry name" value="DADACBPTASE1"/>
</dbReference>
<keyword evidence="9" id="KW-0121">Carboxypeptidase</keyword>
<evidence type="ECO:0000313" key="10">
    <source>
        <dbReference type="Proteomes" id="UP001058120"/>
    </source>
</evidence>
<dbReference type="Gene3D" id="3.40.710.10">
    <property type="entry name" value="DD-peptidase/beta-lactamase superfamily"/>
    <property type="match status" value="1"/>
</dbReference>
<gene>
    <name evidence="9" type="ORF">JBF11_08355</name>
</gene>
<reference evidence="9" key="1">
    <citation type="submission" date="2020-12" db="EMBL/GenBank/DDBJ databases">
        <title>Taurinivorans muris gen. nov., sp. nov., fundamental and realized metabolic niche of a ubiquitous sulfidogenic bacterium in the murine intestine.</title>
        <authorList>
            <person name="Ye H."/>
            <person name="Hanson B.T."/>
            <person name="Loy A."/>
        </authorList>
    </citation>
    <scope>NUCLEOTIDE SEQUENCE</scope>
    <source>
        <strain evidence="9">LT0009</strain>
    </source>
</reference>
<evidence type="ECO:0000256" key="2">
    <source>
        <dbReference type="ARBA" id="ARBA00022729"/>
    </source>
</evidence>
<dbReference type="InterPro" id="IPR018044">
    <property type="entry name" value="Peptidase_S11"/>
</dbReference>
<keyword evidence="3" id="KW-0378">Hydrolase</keyword>
<keyword evidence="4" id="KW-0133">Cell shape</keyword>
<protein>
    <submittedName>
        <fullName evidence="9">D-alanyl-D-alanine carboxypeptidase</fullName>
    </submittedName>
</protein>
<dbReference type="InterPro" id="IPR012338">
    <property type="entry name" value="Beta-lactam/transpept-like"/>
</dbReference>
<evidence type="ECO:0000259" key="8">
    <source>
        <dbReference type="Pfam" id="PF00768"/>
    </source>
</evidence>
<dbReference type="PANTHER" id="PTHR21581:SF6">
    <property type="entry name" value="TRAFFICKING PROTEIN PARTICLE COMPLEX SUBUNIT 12"/>
    <property type="match status" value="1"/>
</dbReference>
<proteinExistence type="inferred from homology"/>
<keyword evidence="9" id="KW-0645">Protease</keyword>
<name>A0ABY5Y3Z8_9BACT</name>
<evidence type="ECO:0000256" key="3">
    <source>
        <dbReference type="ARBA" id="ARBA00022801"/>
    </source>
</evidence>
<dbReference type="EMBL" id="CP065938">
    <property type="protein sequence ID" value="UWX06775.1"/>
    <property type="molecule type" value="Genomic_DNA"/>
</dbReference>
<accession>A0ABY5Y3Z8</accession>